<feature type="transmembrane region" description="Helical" evidence="1">
    <location>
        <begin position="195"/>
        <end position="216"/>
    </location>
</feature>
<feature type="domain" description="Sensor histidine kinase NatK-like C-terminal" evidence="2">
    <location>
        <begin position="324"/>
        <end position="429"/>
    </location>
</feature>
<organism evidence="3 4">
    <name type="scientific">Bifidobacterium asteroides</name>
    <dbReference type="NCBI Taxonomy" id="1684"/>
    <lineage>
        <taxon>Bacteria</taxon>
        <taxon>Bacillati</taxon>
        <taxon>Actinomycetota</taxon>
        <taxon>Actinomycetes</taxon>
        <taxon>Bifidobacteriales</taxon>
        <taxon>Bifidobacteriaceae</taxon>
        <taxon>Bifidobacterium</taxon>
    </lineage>
</organism>
<dbReference type="Gene3D" id="3.30.565.10">
    <property type="entry name" value="Histidine kinase-like ATPase, C-terminal domain"/>
    <property type="match status" value="1"/>
</dbReference>
<feature type="transmembrane region" description="Helical" evidence="1">
    <location>
        <begin position="160"/>
        <end position="183"/>
    </location>
</feature>
<dbReference type="CDD" id="cd16935">
    <property type="entry name" value="HATPase_AgrC-ComD-like"/>
    <property type="match status" value="1"/>
</dbReference>
<feature type="transmembrane region" description="Helical" evidence="1">
    <location>
        <begin position="41"/>
        <end position="61"/>
    </location>
</feature>
<evidence type="ECO:0000313" key="4">
    <source>
        <dbReference type="Proteomes" id="UP000248128"/>
    </source>
</evidence>
<keyword evidence="3" id="KW-0808">Transferase</keyword>
<dbReference type="RefSeq" id="WP_110412618.1">
    <property type="nucleotide sequence ID" value="NZ_QGLK01000001.1"/>
</dbReference>
<gene>
    <name evidence="3" type="ORF">DKK74_02625</name>
</gene>
<dbReference type="GO" id="GO:0016301">
    <property type="term" value="F:kinase activity"/>
    <property type="evidence" value="ECO:0007669"/>
    <property type="project" value="UniProtKB-KW"/>
</dbReference>
<protein>
    <submittedName>
        <fullName evidence="3">Histidine kinase</fullName>
    </submittedName>
</protein>
<accession>A0A318MT17</accession>
<dbReference type="EMBL" id="QGLK01000001">
    <property type="protein sequence ID" value="PXY89740.1"/>
    <property type="molecule type" value="Genomic_DNA"/>
</dbReference>
<dbReference type="AlphaFoldDB" id="A0A318MT17"/>
<keyword evidence="1" id="KW-1133">Transmembrane helix</keyword>
<feature type="transmembrane region" description="Helical" evidence="1">
    <location>
        <begin position="67"/>
        <end position="89"/>
    </location>
</feature>
<comment type="caution">
    <text evidence="3">The sequence shown here is derived from an EMBL/GenBank/DDBJ whole genome shotgun (WGS) entry which is preliminary data.</text>
</comment>
<dbReference type="SUPFAM" id="SSF55874">
    <property type="entry name" value="ATPase domain of HSP90 chaperone/DNA topoisomerase II/histidine kinase"/>
    <property type="match status" value="1"/>
</dbReference>
<feature type="transmembrane region" description="Helical" evidence="1">
    <location>
        <begin position="131"/>
        <end position="148"/>
    </location>
</feature>
<keyword evidence="1" id="KW-0472">Membrane</keyword>
<feature type="transmembrane region" description="Helical" evidence="1">
    <location>
        <begin position="6"/>
        <end position="29"/>
    </location>
</feature>
<dbReference type="InterPro" id="IPR036890">
    <property type="entry name" value="HATPase_C_sf"/>
</dbReference>
<feature type="transmembrane region" description="Helical" evidence="1">
    <location>
        <begin position="96"/>
        <end position="119"/>
    </location>
</feature>
<keyword evidence="3" id="KW-0418">Kinase</keyword>
<evidence type="ECO:0000313" key="3">
    <source>
        <dbReference type="EMBL" id="PXY89740.1"/>
    </source>
</evidence>
<evidence type="ECO:0000259" key="2">
    <source>
        <dbReference type="Pfam" id="PF14501"/>
    </source>
</evidence>
<dbReference type="InterPro" id="IPR032834">
    <property type="entry name" value="NatK-like_C"/>
</dbReference>
<proteinExistence type="predicted"/>
<dbReference type="Proteomes" id="UP000248128">
    <property type="component" value="Unassembled WGS sequence"/>
</dbReference>
<name>A0A318MT17_9BIFI</name>
<reference evidence="3 4" key="1">
    <citation type="submission" date="2018-05" db="EMBL/GenBank/DDBJ databases">
        <title>Reference genomes for bee gut microbiota database.</title>
        <authorList>
            <person name="Ellegaard K.M."/>
        </authorList>
    </citation>
    <scope>NUCLEOTIDE SEQUENCE [LARGE SCALE GENOMIC DNA]</scope>
    <source>
        <strain evidence="3 4">ESL0199</strain>
    </source>
</reference>
<dbReference type="Pfam" id="PF14501">
    <property type="entry name" value="HATPase_c_5"/>
    <property type="match status" value="1"/>
</dbReference>
<dbReference type="OrthoDB" id="3229604at2"/>
<sequence length="432" mass="48926">MTVQWVLDLVLLFLQRNGFIFEIVIATLIYTYRLERRRRGIFWGGVVLVVMLAQSVVWNRYARDSPWLAMVDNLVVFLLLALWIAVIWRVDLRQDLLYFVLGGTTQHLCYRGATMVTLISTDRVSASFRPSVYGLALIPMLLCSYLLWARKLKNHREIRIQGQSLLATLAGMFLCVSVFTNVINAIRPPIGPRVTGVFSAFDMLACILLLSLCIGLEDKQEARYEGELLRQLLRQQRRQMSASKETIELVNVKAHDLKKQITQYGQALSSDQMNSLTNLVDVYDASVHTGNDALDVLLTQKALVCERRGIRFDRMIDGALLGFMNPTDVYALFGNAMDNALEALAGFEPKDGRYISLDVKNRVGMVLIRVENPFPGEIRFLNGLPMTTKGDERDHGFGLRSMSMIAKRYHGKLFIKAEDHLFILTIVLPSAS</sequence>
<evidence type="ECO:0000256" key="1">
    <source>
        <dbReference type="SAM" id="Phobius"/>
    </source>
</evidence>
<keyword evidence="1" id="KW-0812">Transmembrane</keyword>